<keyword evidence="2" id="KW-0238">DNA-binding</keyword>
<organism evidence="5 6">
    <name type="scientific">Sediminicurvatus halobius</name>
    <dbReference type="NCBI Taxonomy" id="2182432"/>
    <lineage>
        <taxon>Bacteria</taxon>
        <taxon>Pseudomonadati</taxon>
        <taxon>Pseudomonadota</taxon>
        <taxon>Gammaproteobacteria</taxon>
        <taxon>Chromatiales</taxon>
        <taxon>Ectothiorhodospiraceae</taxon>
        <taxon>Sediminicurvatus</taxon>
    </lineage>
</organism>
<sequence>MDAVAHRYPLFVMLADACREAGVGYRIAARLARAGEPVRVLVRRPSRRTRTLVRLGVEVIPADPVHLGEVRSALRGCRAACFAYTMHPGLLDAATTFATAARELGLGHAVHVSQLESAPDSPALRLREHWLAEQVMDWAGIDVLHLQPGLLTESLLRHVAYDVAQGEEIRLPLGDGECRLPLIAAEDVAAIVAGLLREPGLQPAPSRRLALATEVPTVAGLVDRLAATSELPLRYRPVSAEGWRTLVRHRARPNSDYSLHTLPALWEAMTYPRLDGHPPLREAHALIARLSGREPRRLGELARRRVPLWLAERRDTGAAGGALTAGERRQLEDYIEAHLTEPITVADLGRLLGRDRHALHRAFQKAFHRSPHRYVVERRVARARALLEQGDLPLSEIALAAGFSSQSHMTTVFKRVTGLPPGRYRRSTA</sequence>
<dbReference type="InterPro" id="IPR018060">
    <property type="entry name" value="HTH_AraC"/>
</dbReference>
<dbReference type="EMBL" id="QFFI01000010">
    <property type="protein sequence ID" value="PWG63547.1"/>
    <property type="molecule type" value="Genomic_DNA"/>
</dbReference>
<accession>A0A2U2N3A3</accession>
<dbReference type="Proteomes" id="UP000245474">
    <property type="component" value="Unassembled WGS sequence"/>
</dbReference>
<dbReference type="Gene3D" id="1.10.10.60">
    <property type="entry name" value="Homeodomain-like"/>
    <property type="match status" value="1"/>
</dbReference>
<gene>
    <name evidence="5" type="ORF">DEM34_08290</name>
</gene>
<dbReference type="Pfam" id="PF13460">
    <property type="entry name" value="NAD_binding_10"/>
    <property type="match status" value="1"/>
</dbReference>
<evidence type="ECO:0000313" key="6">
    <source>
        <dbReference type="Proteomes" id="UP000245474"/>
    </source>
</evidence>
<evidence type="ECO:0000256" key="2">
    <source>
        <dbReference type="ARBA" id="ARBA00023125"/>
    </source>
</evidence>
<evidence type="ECO:0000256" key="3">
    <source>
        <dbReference type="ARBA" id="ARBA00023163"/>
    </source>
</evidence>
<keyword evidence="6" id="KW-1185">Reference proteome</keyword>
<dbReference type="GO" id="GO:0043565">
    <property type="term" value="F:sequence-specific DNA binding"/>
    <property type="evidence" value="ECO:0007669"/>
    <property type="project" value="InterPro"/>
</dbReference>
<dbReference type="InterPro" id="IPR016040">
    <property type="entry name" value="NAD(P)-bd_dom"/>
</dbReference>
<evidence type="ECO:0000256" key="1">
    <source>
        <dbReference type="ARBA" id="ARBA00023015"/>
    </source>
</evidence>
<protein>
    <recommendedName>
        <fullName evidence="4">HTH araC/xylS-type domain-containing protein</fullName>
    </recommendedName>
</protein>
<dbReference type="RefSeq" id="WP_109678126.1">
    <property type="nucleotide sequence ID" value="NZ_CP086615.1"/>
</dbReference>
<comment type="caution">
    <text evidence="5">The sequence shown here is derived from an EMBL/GenBank/DDBJ whole genome shotgun (WGS) entry which is preliminary data.</text>
</comment>
<feature type="domain" description="HTH araC/xylS-type" evidence="4">
    <location>
        <begin position="329"/>
        <end position="427"/>
    </location>
</feature>
<dbReference type="Pfam" id="PF12833">
    <property type="entry name" value="HTH_18"/>
    <property type="match status" value="1"/>
</dbReference>
<dbReference type="SUPFAM" id="SSF51735">
    <property type="entry name" value="NAD(P)-binding Rossmann-fold domains"/>
    <property type="match status" value="1"/>
</dbReference>
<dbReference type="SUPFAM" id="SSF46689">
    <property type="entry name" value="Homeodomain-like"/>
    <property type="match status" value="2"/>
</dbReference>
<keyword evidence="1" id="KW-0805">Transcription regulation</keyword>
<dbReference type="PANTHER" id="PTHR46796">
    <property type="entry name" value="HTH-TYPE TRANSCRIPTIONAL ACTIVATOR RHAS-RELATED"/>
    <property type="match status" value="1"/>
</dbReference>
<name>A0A2U2N3A3_9GAMM</name>
<dbReference type="InterPro" id="IPR036291">
    <property type="entry name" value="NAD(P)-bd_dom_sf"/>
</dbReference>
<dbReference type="GO" id="GO:0003700">
    <property type="term" value="F:DNA-binding transcription factor activity"/>
    <property type="evidence" value="ECO:0007669"/>
    <property type="project" value="InterPro"/>
</dbReference>
<keyword evidence="3" id="KW-0804">Transcription</keyword>
<dbReference type="Gene3D" id="3.40.50.720">
    <property type="entry name" value="NAD(P)-binding Rossmann-like Domain"/>
    <property type="match status" value="1"/>
</dbReference>
<dbReference type="InterPro" id="IPR009057">
    <property type="entry name" value="Homeodomain-like_sf"/>
</dbReference>
<dbReference type="PROSITE" id="PS01124">
    <property type="entry name" value="HTH_ARAC_FAMILY_2"/>
    <property type="match status" value="1"/>
</dbReference>
<dbReference type="InterPro" id="IPR050204">
    <property type="entry name" value="AraC_XylS_family_regulators"/>
</dbReference>
<reference evidence="5 6" key="1">
    <citation type="submission" date="2018-05" db="EMBL/GenBank/DDBJ databases">
        <title>Spiribacter halobius sp. nov., a moderately halophilic bacterium isolated from marine solar saltern.</title>
        <authorList>
            <person name="Zheng W.-S."/>
            <person name="Lu D.-C."/>
            <person name="Du Z.-J."/>
        </authorList>
    </citation>
    <scope>NUCLEOTIDE SEQUENCE [LARGE SCALE GENOMIC DNA]</scope>
    <source>
        <strain evidence="5 6">E85</strain>
    </source>
</reference>
<evidence type="ECO:0000313" key="5">
    <source>
        <dbReference type="EMBL" id="PWG63547.1"/>
    </source>
</evidence>
<dbReference type="SMART" id="SM00342">
    <property type="entry name" value="HTH_ARAC"/>
    <property type="match status" value="1"/>
</dbReference>
<dbReference type="OrthoDB" id="9803764at2"/>
<proteinExistence type="predicted"/>
<evidence type="ECO:0000259" key="4">
    <source>
        <dbReference type="PROSITE" id="PS01124"/>
    </source>
</evidence>
<dbReference type="AlphaFoldDB" id="A0A2U2N3A3"/>